<protein>
    <submittedName>
        <fullName evidence="2">Uncharacterized protein</fullName>
    </submittedName>
</protein>
<name>A0A919VAA8_9ACTN</name>
<feature type="compositionally biased region" description="Basic and acidic residues" evidence="1">
    <location>
        <begin position="28"/>
        <end position="37"/>
    </location>
</feature>
<organism evidence="2 3">
    <name type="scientific">Sinosporangium siamense</name>
    <dbReference type="NCBI Taxonomy" id="1367973"/>
    <lineage>
        <taxon>Bacteria</taxon>
        <taxon>Bacillati</taxon>
        <taxon>Actinomycetota</taxon>
        <taxon>Actinomycetes</taxon>
        <taxon>Streptosporangiales</taxon>
        <taxon>Streptosporangiaceae</taxon>
        <taxon>Sinosporangium</taxon>
    </lineage>
</organism>
<dbReference type="AlphaFoldDB" id="A0A919VAA8"/>
<accession>A0A919VAA8</accession>
<evidence type="ECO:0000256" key="1">
    <source>
        <dbReference type="SAM" id="MobiDB-lite"/>
    </source>
</evidence>
<evidence type="ECO:0000313" key="3">
    <source>
        <dbReference type="Proteomes" id="UP000606172"/>
    </source>
</evidence>
<comment type="caution">
    <text evidence="2">The sequence shown here is derived from an EMBL/GenBank/DDBJ whole genome shotgun (WGS) entry which is preliminary data.</text>
</comment>
<proteinExistence type="predicted"/>
<gene>
    <name evidence="2" type="ORF">Ssi02_64740</name>
</gene>
<evidence type="ECO:0000313" key="2">
    <source>
        <dbReference type="EMBL" id="GII96243.1"/>
    </source>
</evidence>
<dbReference type="Proteomes" id="UP000606172">
    <property type="component" value="Unassembled WGS sequence"/>
</dbReference>
<reference evidence="2" key="1">
    <citation type="submission" date="2021-01" db="EMBL/GenBank/DDBJ databases">
        <title>Whole genome shotgun sequence of Sinosporangium siamense NBRC 109515.</title>
        <authorList>
            <person name="Komaki H."/>
            <person name="Tamura T."/>
        </authorList>
    </citation>
    <scope>NUCLEOTIDE SEQUENCE</scope>
    <source>
        <strain evidence="2">NBRC 109515</strain>
    </source>
</reference>
<feature type="region of interest" description="Disordered" evidence="1">
    <location>
        <begin position="28"/>
        <end position="49"/>
    </location>
</feature>
<dbReference type="EMBL" id="BOOW01000043">
    <property type="protein sequence ID" value="GII96243.1"/>
    <property type="molecule type" value="Genomic_DNA"/>
</dbReference>
<sequence length="65" mass="6557">MSTLIHAMTPLDPGFFFTGAGACSGGVDGERPGEVRPGRRSCPRGGKTGGRPLAVVTCGVVGTRP</sequence>
<keyword evidence="3" id="KW-1185">Reference proteome</keyword>